<keyword evidence="1" id="KW-1133">Transmembrane helix</keyword>
<reference evidence="3" key="1">
    <citation type="submission" date="2016-08" db="EMBL/GenBank/DDBJ databases">
        <authorList>
            <person name="Varghese N."/>
            <person name="Submissions Spin"/>
        </authorList>
    </citation>
    <scope>NUCLEOTIDE SEQUENCE [LARGE SCALE GENOMIC DNA]</scope>
    <source>
        <strain evidence="3">R-53248</strain>
    </source>
</reference>
<evidence type="ECO:0000256" key="1">
    <source>
        <dbReference type="SAM" id="Phobius"/>
    </source>
</evidence>
<feature type="transmembrane region" description="Helical" evidence="1">
    <location>
        <begin position="153"/>
        <end position="176"/>
    </location>
</feature>
<name>A0A1C4CS81_9GAMM</name>
<evidence type="ECO:0000313" key="3">
    <source>
        <dbReference type="Proteomes" id="UP000199670"/>
    </source>
</evidence>
<dbReference type="RefSeq" id="WP_091349726.1">
    <property type="nucleotide sequence ID" value="NZ_FMAQ01000010.1"/>
</dbReference>
<dbReference type="AlphaFoldDB" id="A0A1C4CS81"/>
<accession>A0A1C4CS81</accession>
<keyword evidence="1" id="KW-0812">Transmembrane</keyword>
<feature type="transmembrane region" description="Helical" evidence="1">
    <location>
        <begin position="127"/>
        <end position="147"/>
    </location>
</feature>
<organism evidence="2 3">
    <name type="scientific">Gilliamella bombicola</name>
    <dbReference type="NCBI Taxonomy" id="1798182"/>
    <lineage>
        <taxon>Bacteria</taxon>
        <taxon>Pseudomonadati</taxon>
        <taxon>Pseudomonadota</taxon>
        <taxon>Gammaproteobacteria</taxon>
        <taxon>Orbales</taxon>
        <taxon>Orbaceae</taxon>
        <taxon>Gilliamella</taxon>
    </lineage>
</organism>
<gene>
    <name evidence="2" type="ORF">GA0061081_11064</name>
</gene>
<dbReference type="OrthoDB" id="7058277at2"/>
<dbReference type="Proteomes" id="UP000199670">
    <property type="component" value="Unassembled WGS sequence"/>
</dbReference>
<protein>
    <submittedName>
        <fullName evidence="2">Uncharacterized protein</fullName>
    </submittedName>
</protein>
<keyword evidence="1" id="KW-0472">Membrane</keyword>
<proteinExistence type="predicted"/>
<dbReference type="EMBL" id="FMAQ01000010">
    <property type="protein sequence ID" value="SCC21859.1"/>
    <property type="molecule type" value="Genomic_DNA"/>
</dbReference>
<sequence length="225" mass="26127">MEISELLHDNWFNLIIIFVLSFIAFMYKKRPQNDGFDNIIKYTDILEKTPHPQYKTEFLNNIKKKLIWNKVCFYKAGGINKERIAISLINADVHNIIELTQLDSLTHYFSITKNHIIPLKPYLIKEVILSGTAFIFAFVILFSNIVTIFSSSLIINIIVAILTVFIIIIALFRFALTPIKRFKTYLLIVKDKAFLQRANNELAKIIKDKNNMNAAMIDEITEPEK</sequence>
<feature type="transmembrane region" description="Helical" evidence="1">
    <location>
        <begin position="12"/>
        <end position="27"/>
    </location>
</feature>
<evidence type="ECO:0000313" key="2">
    <source>
        <dbReference type="EMBL" id="SCC21859.1"/>
    </source>
</evidence>
<keyword evidence="3" id="KW-1185">Reference proteome</keyword>